<dbReference type="AlphaFoldDB" id="K0K0N8"/>
<keyword evidence="3" id="KW-0274">FAD</keyword>
<evidence type="ECO:0000313" key="6">
    <source>
        <dbReference type="EMBL" id="CCH30464.1"/>
    </source>
</evidence>
<feature type="region of interest" description="Disordered" evidence="4">
    <location>
        <begin position="1"/>
        <end position="20"/>
    </location>
</feature>
<dbReference type="InterPro" id="IPR002938">
    <property type="entry name" value="FAD-bd"/>
</dbReference>
<evidence type="ECO:0000313" key="7">
    <source>
        <dbReference type="Proteomes" id="UP000006281"/>
    </source>
</evidence>
<dbReference type="Gene3D" id="3.50.50.60">
    <property type="entry name" value="FAD/NAD(P)-binding domain"/>
    <property type="match status" value="2"/>
</dbReference>
<dbReference type="Gene3D" id="3.30.70.2450">
    <property type="match status" value="1"/>
</dbReference>
<dbReference type="GO" id="GO:0071949">
    <property type="term" value="F:FAD binding"/>
    <property type="evidence" value="ECO:0007669"/>
    <property type="project" value="InterPro"/>
</dbReference>
<evidence type="ECO:0000256" key="4">
    <source>
        <dbReference type="SAM" id="MobiDB-lite"/>
    </source>
</evidence>
<dbReference type="InterPro" id="IPR036188">
    <property type="entry name" value="FAD/NAD-bd_sf"/>
</dbReference>
<protein>
    <submittedName>
        <fullName evidence="6">FAD dependent oxidoreductase</fullName>
    </submittedName>
</protein>
<feature type="compositionally biased region" description="Basic residues" evidence="4">
    <location>
        <begin position="558"/>
        <end position="567"/>
    </location>
</feature>
<feature type="region of interest" description="Disordered" evidence="4">
    <location>
        <begin position="285"/>
        <end position="305"/>
    </location>
</feature>
<evidence type="ECO:0000256" key="1">
    <source>
        <dbReference type="ARBA" id="ARBA00001974"/>
    </source>
</evidence>
<evidence type="ECO:0000256" key="3">
    <source>
        <dbReference type="ARBA" id="ARBA00022827"/>
    </source>
</evidence>
<comment type="cofactor">
    <cofactor evidence="1">
        <name>FAD</name>
        <dbReference type="ChEBI" id="CHEBI:57692"/>
    </cofactor>
</comment>
<dbReference type="InterPro" id="IPR050641">
    <property type="entry name" value="RIFMO-like"/>
</dbReference>
<accession>K0K0N8</accession>
<feature type="compositionally biased region" description="Pro residues" evidence="4">
    <location>
        <begin position="526"/>
        <end position="536"/>
    </location>
</feature>
<dbReference type="EMBL" id="HE804045">
    <property type="protein sequence ID" value="CCH30464.1"/>
    <property type="molecule type" value="Genomic_DNA"/>
</dbReference>
<dbReference type="GO" id="GO:0016709">
    <property type="term" value="F:oxidoreductase activity, acting on paired donors, with incorporation or reduction of molecular oxygen, NAD(P)H as one donor, and incorporation of one atom of oxygen"/>
    <property type="evidence" value="ECO:0007669"/>
    <property type="project" value="UniProtKB-ARBA"/>
</dbReference>
<dbReference type="PANTHER" id="PTHR43004:SF19">
    <property type="entry name" value="BINDING MONOOXYGENASE, PUTATIVE (JCVI)-RELATED"/>
    <property type="match status" value="1"/>
</dbReference>
<dbReference type="Pfam" id="PF01494">
    <property type="entry name" value="FAD_binding_3"/>
    <property type="match status" value="1"/>
</dbReference>
<dbReference type="PATRIC" id="fig|1179773.3.peg.3159"/>
<evidence type="ECO:0000256" key="2">
    <source>
        <dbReference type="ARBA" id="ARBA00022630"/>
    </source>
</evidence>
<keyword evidence="7" id="KW-1185">Reference proteome</keyword>
<dbReference type="eggNOG" id="COG0654">
    <property type="taxonomic scope" value="Bacteria"/>
</dbReference>
<gene>
    <name evidence="6" type="ordered locus">BN6_31590</name>
</gene>
<dbReference type="KEGG" id="sesp:BN6_31590"/>
<dbReference type="HOGENOM" id="CLU_009665_20_1_11"/>
<keyword evidence="2" id="KW-0285">Flavoprotein</keyword>
<dbReference type="SUPFAM" id="SSF51905">
    <property type="entry name" value="FAD/NAD(P)-binding domain"/>
    <property type="match status" value="1"/>
</dbReference>
<organism evidence="6 7">
    <name type="scientific">Saccharothrix espanaensis (strain ATCC 51144 / DSM 44229 / JCM 9112 / NBRC 15066 / NRRL 15764)</name>
    <dbReference type="NCBI Taxonomy" id="1179773"/>
    <lineage>
        <taxon>Bacteria</taxon>
        <taxon>Bacillati</taxon>
        <taxon>Actinomycetota</taxon>
        <taxon>Actinomycetes</taxon>
        <taxon>Pseudonocardiales</taxon>
        <taxon>Pseudonocardiaceae</taxon>
        <taxon>Saccharothrix</taxon>
    </lineage>
</organism>
<feature type="compositionally biased region" description="Basic and acidic residues" evidence="4">
    <location>
        <begin position="291"/>
        <end position="305"/>
    </location>
</feature>
<proteinExistence type="predicted"/>
<dbReference type="STRING" id="1179773.BN6_31590"/>
<dbReference type="Gene3D" id="3.40.30.120">
    <property type="match status" value="1"/>
</dbReference>
<dbReference type="OrthoDB" id="4141215at2"/>
<sequence length="583" mass="62745">MPLTTTTAAPTAATSTSTADTGSVDTGVLIVGAGPNGLMLANELRLAGLRPTVLDALPERATAPKANGLVGRVVQALDYRGLHEAVTGSPGPPRPAPFFQFGALPLDLSTLDDNALFALPVPQHRLEELLEHQAGVEIRRGHQVTDLTQRDGHVTVDAAGPDGPYRLTTRYVVGADGGHSVVRKRAGIGFPGVTDEGFTHRTGSVVLHEPIADHRTGRLEVPGMGVLWPGTFHRTEHGVFAFGMFQPGVYRVTLIEWGQSGLTDTDEMPLSELREAAHRVLGVDLPMSEPDDGRPSALDRRAEGTNSRLADRYRKGRVFLVGDAAHVQSGVGGPGLNLGLQDALNLGWKPAADLDGWAPPDLLDTYESERRPVGLRVITHSRAQTALLSEGPNITALREVLTELLQDQSAVRRISDLMSGADTVYDLGTAAHPLIGRWMPDLPLPHGRIFAHLSRSGRPLLLDFADNAALRATAQPWVDRVDIHTTTTPVPPADAVLVRPDGYVAWAGTAPDDLAHALHRWFGTPTPTPPHEPPAGPDQSSRSIRARTEGWRTASRGRSTRARRRPGRVPDRCPRTRPPPTTR</sequence>
<dbReference type="Proteomes" id="UP000006281">
    <property type="component" value="Chromosome"/>
</dbReference>
<dbReference type="PRINTS" id="PR00420">
    <property type="entry name" value="RNGMNOXGNASE"/>
</dbReference>
<feature type="region of interest" description="Disordered" evidence="4">
    <location>
        <begin position="520"/>
        <end position="583"/>
    </location>
</feature>
<evidence type="ECO:0000259" key="5">
    <source>
        <dbReference type="Pfam" id="PF01494"/>
    </source>
</evidence>
<dbReference type="PANTHER" id="PTHR43004">
    <property type="entry name" value="TRK SYSTEM POTASSIUM UPTAKE PROTEIN"/>
    <property type="match status" value="1"/>
</dbReference>
<name>K0K0N8_SACES</name>
<reference evidence="6 7" key="1">
    <citation type="journal article" date="2012" name="BMC Genomics">
        <title>Complete genome sequence of Saccharothrix espanaensis DSM 44229T and comparison to the other completely sequenced Pseudonocardiaceae.</title>
        <authorList>
            <person name="Strobel T."/>
            <person name="Al-Dilaimi A."/>
            <person name="Blom J."/>
            <person name="Gessner A."/>
            <person name="Kalinowski J."/>
            <person name="Luzhetska M."/>
            <person name="Puhler A."/>
            <person name="Szczepanowski R."/>
            <person name="Bechthold A."/>
            <person name="Ruckert C."/>
        </authorList>
    </citation>
    <scope>NUCLEOTIDE SEQUENCE [LARGE SCALE GENOMIC DNA]</scope>
    <source>
        <strain evidence="7">ATCC 51144 / DSM 44229 / JCM 9112 / NBRC 15066 / NRRL 15764</strain>
    </source>
</reference>
<dbReference type="Pfam" id="PF21274">
    <property type="entry name" value="Rng_hyd_C"/>
    <property type="match status" value="1"/>
</dbReference>
<feature type="domain" description="FAD-binding" evidence="5">
    <location>
        <begin position="25"/>
        <end position="379"/>
    </location>
</feature>